<evidence type="ECO:0000313" key="2">
    <source>
        <dbReference type="Proteomes" id="UP000054477"/>
    </source>
</evidence>
<organism evidence="1 2">
    <name type="scientific">Laccaria amethystina LaAM-08-1</name>
    <dbReference type="NCBI Taxonomy" id="1095629"/>
    <lineage>
        <taxon>Eukaryota</taxon>
        <taxon>Fungi</taxon>
        <taxon>Dikarya</taxon>
        <taxon>Basidiomycota</taxon>
        <taxon>Agaricomycotina</taxon>
        <taxon>Agaricomycetes</taxon>
        <taxon>Agaricomycetidae</taxon>
        <taxon>Agaricales</taxon>
        <taxon>Agaricineae</taxon>
        <taxon>Hydnangiaceae</taxon>
        <taxon>Laccaria</taxon>
    </lineage>
</organism>
<dbReference type="HOGENOM" id="CLU_2904526_0_0_1"/>
<reference evidence="2" key="2">
    <citation type="submission" date="2015-01" db="EMBL/GenBank/DDBJ databases">
        <title>Evolutionary Origins and Diversification of the Mycorrhizal Mutualists.</title>
        <authorList>
            <consortium name="DOE Joint Genome Institute"/>
            <consortium name="Mycorrhizal Genomics Consortium"/>
            <person name="Kohler A."/>
            <person name="Kuo A."/>
            <person name="Nagy L.G."/>
            <person name="Floudas D."/>
            <person name="Copeland A."/>
            <person name="Barry K.W."/>
            <person name="Cichocki N."/>
            <person name="Veneault-Fourrey C."/>
            <person name="LaButti K."/>
            <person name="Lindquist E.A."/>
            <person name="Lipzen A."/>
            <person name="Lundell T."/>
            <person name="Morin E."/>
            <person name="Murat C."/>
            <person name="Riley R."/>
            <person name="Ohm R."/>
            <person name="Sun H."/>
            <person name="Tunlid A."/>
            <person name="Henrissat B."/>
            <person name="Grigoriev I.V."/>
            <person name="Hibbett D.S."/>
            <person name="Martin F."/>
        </authorList>
    </citation>
    <scope>NUCLEOTIDE SEQUENCE [LARGE SCALE GENOMIC DNA]</scope>
    <source>
        <strain evidence="2">LaAM-08-1</strain>
    </source>
</reference>
<dbReference type="AlphaFoldDB" id="A0A0C9WV34"/>
<protein>
    <submittedName>
        <fullName evidence="1">Uncharacterized protein</fullName>
    </submittedName>
</protein>
<accession>A0A0C9WV34</accession>
<keyword evidence="2" id="KW-1185">Reference proteome</keyword>
<dbReference type="Proteomes" id="UP000054477">
    <property type="component" value="Unassembled WGS sequence"/>
</dbReference>
<proteinExistence type="predicted"/>
<reference evidence="1 2" key="1">
    <citation type="submission" date="2014-04" db="EMBL/GenBank/DDBJ databases">
        <authorList>
            <consortium name="DOE Joint Genome Institute"/>
            <person name="Kuo A."/>
            <person name="Kohler A."/>
            <person name="Nagy L.G."/>
            <person name="Floudas D."/>
            <person name="Copeland A."/>
            <person name="Barry K.W."/>
            <person name="Cichocki N."/>
            <person name="Veneault-Fourrey C."/>
            <person name="LaButti K."/>
            <person name="Lindquist E.A."/>
            <person name="Lipzen A."/>
            <person name="Lundell T."/>
            <person name="Morin E."/>
            <person name="Murat C."/>
            <person name="Sun H."/>
            <person name="Tunlid A."/>
            <person name="Henrissat B."/>
            <person name="Grigoriev I.V."/>
            <person name="Hibbett D.S."/>
            <person name="Martin F."/>
            <person name="Nordberg H.P."/>
            <person name="Cantor M.N."/>
            <person name="Hua S.X."/>
        </authorList>
    </citation>
    <scope>NUCLEOTIDE SEQUENCE [LARGE SCALE GENOMIC DNA]</scope>
    <source>
        <strain evidence="1 2">LaAM-08-1</strain>
    </source>
</reference>
<name>A0A0C9WV34_9AGAR</name>
<sequence length="62" mass="6838">MSRPLQIRGWRFVKTTAALISRLPILEHLVCDIVGEGAGVFMHVVGVAPLEMESSNYCPDLL</sequence>
<evidence type="ECO:0000313" key="1">
    <source>
        <dbReference type="EMBL" id="KIJ96265.1"/>
    </source>
</evidence>
<dbReference type="EMBL" id="KN838727">
    <property type="protein sequence ID" value="KIJ96265.1"/>
    <property type="molecule type" value="Genomic_DNA"/>
</dbReference>
<gene>
    <name evidence="1" type="ORF">K443DRAFT_292697</name>
</gene>